<protein>
    <submittedName>
        <fullName evidence="1">Uncharacterized protein</fullName>
    </submittedName>
</protein>
<accession>A0A6M3M4A3</accession>
<reference evidence="1" key="1">
    <citation type="submission" date="2020-03" db="EMBL/GenBank/DDBJ databases">
        <title>The deep terrestrial virosphere.</title>
        <authorList>
            <person name="Holmfeldt K."/>
            <person name="Nilsson E."/>
            <person name="Simone D."/>
            <person name="Lopez-Fernandez M."/>
            <person name="Wu X."/>
            <person name="de Brujin I."/>
            <person name="Lundin D."/>
            <person name="Andersson A."/>
            <person name="Bertilsson S."/>
            <person name="Dopson M."/>
        </authorList>
    </citation>
    <scope>NUCLEOTIDE SEQUENCE</scope>
    <source>
        <strain evidence="1">MM171B01666</strain>
    </source>
</reference>
<gene>
    <name evidence="1" type="ORF">MM171B01666_0008</name>
</gene>
<organism evidence="1">
    <name type="scientific">viral metagenome</name>
    <dbReference type="NCBI Taxonomy" id="1070528"/>
    <lineage>
        <taxon>unclassified sequences</taxon>
        <taxon>metagenomes</taxon>
        <taxon>organismal metagenomes</taxon>
    </lineage>
</organism>
<name>A0A6M3M4A3_9ZZZZ</name>
<proteinExistence type="predicted"/>
<dbReference type="EMBL" id="MT143747">
    <property type="protein sequence ID" value="QJB01954.1"/>
    <property type="molecule type" value="Genomic_DNA"/>
</dbReference>
<sequence>MTIKCQKCGEILELEDKVCLVCGDNTKSLTFEGGGGAVVGGSADNDTKIIDKDNDAVIESHYREDNKKRTIDTDIIPNTKGEQVLSNDAVIKKSKSEGRTKFE</sequence>
<evidence type="ECO:0000313" key="1">
    <source>
        <dbReference type="EMBL" id="QJB01954.1"/>
    </source>
</evidence>
<dbReference type="AlphaFoldDB" id="A0A6M3M4A3"/>